<evidence type="ECO:0000256" key="2">
    <source>
        <dbReference type="SAM" id="Phobius"/>
    </source>
</evidence>
<feature type="compositionally biased region" description="Basic and acidic residues" evidence="1">
    <location>
        <begin position="120"/>
        <end position="144"/>
    </location>
</feature>
<accession>A0ABP9D126</accession>
<evidence type="ECO:0000313" key="5">
    <source>
        <dbReference type="Proteomes" id="UP001501265"/>
    </source>
</evidence>
<feature type="region of interest" description="Disordered" evidence="1">
    <location>
        <begin position="108"/>
        <end position="225"/>
    </location>
</feature>
<feature type="signal peptide" evidence="3">
    <location>
        <begin position="1"/>
        <end position="25"/>
    </location>
</feature>
<feature type="transmembrane region" description="Helical" evidence="2">
    <location>
        <begin position="226"/>
        <end position="244"/>
    </location>
</feature>
<gene>
    <name evidence="4" type="ORF">GCM10023220_64230</name>
</gene>
<dbReference type="Proteomes" id="UP001501265">
    <property type="component" value="Unassembled WGS sequence"/>
</dbReference>
<evidence type="ECO:0000256" key="3">
    <source>
        <dbReference type="SAM" id="SignalP"/>
    </source>
</evidence>
<sequence length="254" mass="24998">MGSLQATLCAGAALTAALLPATAFAGDDAGDDGRVSVTPAAPAPGTDVTLRVAGCTERTAVAVSAAFVSDAELSLASTDGALVGSSRVRAPLKAGAYTVEVRCGPTAREGTLTVTAPEDTGDRTGERAPERTNSDERAPARAESGESAPEPADTGERAPARTDGVTHESPAEPEPQSEPEPDRDLAPARNRPVAAHASPIAPVAAGGGGTALAAGDDAQADGPGTAHAVTGLVLAGVAAVAVALRSARRSRGTD</sequence>
<evidence type="ECO:0000313" key="4">
    <source>
        <dbReference type="EMBL" id="GAA4822117.1"/>
    </source>
</evidence>
<keyword evidence="2" id="KW-1133">Transmembrane helix</keyword>
<feature type="compositionally biased region" description="Low complexity" evidence="1">
    <location>
        <begin position="192"/>
        <end position="204"/>
    </location>
</feature>
<keyword evidence="2" id="KW-0472">Membrane</keyword>
<keyword evidence="3" id="KW-0732">Signal</keyword>
<dbReference type="EMBL" id="BAABIG010000084">
    <property type="protein sequence ID" value="GAA4822117.1"/>
    <property type="molecule type" value="Genomic_DNA"/>
</dbReference>
<feature type="compositionally biased region" description="Basic and acidic residues" evidence="1">
    <location>
        <begin position="154"/>
        <end position="170"/>
    </location>
</feature>
<feature type="compositionally biased region" description="Low complexity" evidence="1">
    <location>
        <begin position="211"/>
        <end position="225"/>
    </location>
</feature>
<comment type="caution">
    <text evidence="4">The sequence shown here is derived from an EMBL/GenBank/DDBJ whole genome shotgun (WGS) entry which is preliminary data.</text>
</comment>
<feature type="chain" id="PRO_5045393466" evidence="3">
    <location>
        <begin position="26"/>
        <end position="254"/>
    </location>
</feature>
<evidence type="ECO:0000256" key="1">
    <source>
        <dbReference type="SAM" id="MobiDB-lite"/>
    </source>
</evidence>
<organism evidence="4 5">
    <name type="scientific">Streptomyces ziwulingensis</name>
    <dbReference type="NCBI Taxonomy" id="1045501"/>
    <lineage>
        <taxon>Bacteria</taxon>
        <taxon>Bacillati</taxon>
        <taxon>Actinomycetota</taxon>
        <taxon>Actinomycetes</taxon>
        <taxon>Kitasatosporales</taxon>
        <taxon>Streptomycetaceae</taxon>
        <taxon>Streptomyces</taxon>
    </lineage>
</organism>
<keyword evidence="2" id="KW-0812">Transmembrane</keyword>
<proteinExistence type="predicted"/>
<protein>
    <submittedName>
        <fullName evidence="4">Uncharacterized protein</fullName>
    </submittedName>
</protein>
<name>A0ABP9D126_9ACTN</name>
<reference evidence="5" key="1">
    <citation type="journal article" date="2019" name="Int. J. Syst. Evol. Microbiol.">
        <title>The Global Catalogue of Microorganisms (GCM) 10K type strain sequencing project: providing services to taxonomists for standard genome sequencing and annotation.</title>
        <authorList>
            <consortium name="The Broad Institute Genomics Platform"/>
            <consortium name="The Broad Institute Genome Sequencing Center for Infectious Disease"/>
            <person name="Wu L."/>
            <person name="Ma J."/>
        </authorList>
    </citation>
    <scope>NUCLEOTIDE SEQUENCE [LARGE SCALE GENOMIC DNA]</scope>
    <source>
        <strain evidence="5">JCM 18081</strain>
    </source>
</reference>
<dbReference type="RefSeq" id="WP_345624193.1">
    <property type="nucleotide sequence ID" value="NZ_BAABIG010000084.1"/>
</dbReference>
<keyword evidence="5" id="KW-1185">Reference proteome</keyword>